<proteinExistence type="predicted"/>
<sequence length="104" mass="11681">MRTARRDAARRKLEGNGYLMHASTDCGKDTPLLLNEPPRKTPAFGKYRSVHGKKVQQWQHKSVLCAPPPGQIFAARGSCKAIEQGVYILHQQTVGYFLKMQSQV</sequence>
<evidence type="ECO:0000313" key="2">
    <source>
        <dbReference type="Proteomes" id="UP000735302"/>
    </source>
</evidence>
<name>A0AAV4E0M0_9GAST</name>
<dbReference type="Proteomes" id="UP000735302">
    <property type="component" value="Unassembled WGS sequence"/>
</dbReference>
<gene>
    <name evidence="1" type="ORF">PoB_007663200</name>
</gene>
<reference evidence="1 2" key="1">
    <citation type="journal article" date="2021" name="Elife">
        <title>Chloroplast acquisition without the gene transfer in kleptoplastic sea slugs, Plakobranchus ocellatus.</title>
        <authorList>
            <person name="Maeda T."/>
            <person name="Takahashi S."/>
            <person name="Yoshida T."/>
            <person name="Shimamura S."/>
            <person name="Takaki Y."/>
            <person name="Nagai Y."/>
            <person name="Toyoda A."/>
            <person name="Suzuki Y."/>
            <person name="Arimoto A."/>
            <person name="Ishii H."/>
            <person name="Satoh N."/>
            <person name="Nishiyama T."/>
            <person name="Hasebe M."/>
            <person name="Maruyama T."/>
            <person name="Minagawa J."/>
            <person name="Obokata J."/>
            <person name="Shigenobu S."/>
        </authorList>
    </citation>
    <scope>NUCLEOTIDE SEQUENCE [LARGE SCALE GENOMIC DNA]</scope>
</reference>
<accession>A0AAV4E0M0</accession>
<dbReference type="AlphaFoldDB" id="A0AAV4E0M0"/>
<evidence type="ECO:0000313" key="1">
    <source>
        <dbReference type="EMBL" id="GFO50127.1"/>
    </source>
</evidence>
<keyword evidence="2" id="KW-1185">Reference proteome</keyword>
<protein>
    <submittedName>
        <fullName evidence="1">Uncharacterized protein</fullName>
    </submittedName>
</protein>
<organism evidence="1 2">
    <name type="scientific">Plakobranchus ocellatus</name>
    <dbReference type="NCBI Taxonomy" id="259542"/>
    <lineage>
        <taxon>Eukaryota</taxon>
        <taxon>Metazoa</taxon>
        <taxon>Spiralia</taxon>
        <taxon>Lophotrochozoa</taxon>
        <taxon>Mollusca</taxon>
        <taxon>Gastropoda</taxon>
        <taxon>Heterobranchia</taxon>
        <taxon>Euthyneura</taxon>
        <taxon>Panpulmonata</taxon>
        <taxon>Sacoglossa</taxon>
        <taxon>Placobranchoidea</taxon>
        <taxon>Plakobranchidae</taxon>
        <taxon>Plakobranchus</taxon>
    </lineage>
</organism>
<dbReference type="EMBL" id="BLXT01008584">
    <property type="protein sequence ID" value="GFO50127.1"/>
    <property type="molecule type" value="Genomic_DNA"/>
</dbReference>
<comment type="caution">
    <text evidence="1">The sequence shown here is derived from an EMBL/GenBank/DDBJ whole genome shotgun (WGS) entry which is preliminary data.</text>
</comment>